<reference evidence="2 3" key="1">
    <citation type="submission" date="2015-06" db="EMBL/GenBank/DDBJ databases">
        <title>A Comprehensive Approach to Explore the Metabolic and Phylogenetic Diversity of Bacterial Steroid Degradation in the Environment: Testosterone as an Example.</title>
        <authorList>
            <person name="Yang F.-C."/>
            <person name="Chen Y.-L."/>
            <person name="Yu C.-P."/>
            <person name="Tang S.-L."/>
            <person name="Wang P.-H."/>
            <person name="Ismail W."/>
            <person name="Wang C.-H."/>
            <person name="Yang C.-Y."/>
            <person name="Chiang Y.-R."/>
        </authorList>
    </citation>
    <scope>NUCLEOTIDE SEQUENCE [LARGE SCALE GENOMIC DNA]</scope>
    <source>
        <strain evidence="2 3">DSM 18526</strain>
    </source>
</reference>
<dbReference type="RefSeq" id="WP_066917975.1">
    <property type="nucleotide sequence ID" value="NZ_CP011971.1"/>
</dbReference>
<protein>
    <recommendedName>
        <fullName evidence="1">YkoP-like domain-containing protein</fullName>
    </recommendedName>
</protein>
<gene>
    <name evidence="2" type="ORF">ACG33_01075</name>
</gene>
<organism evidence="2 3">
    <name type="scientific">Steroidobacter denitrificans</name>
    <dbReference type="NCBI Taxonomy" id="465721"/>
    <lineage>
        <taxon>Bacteria</taxon>
        <taxon>Pseudomonadati</taxon>
        <taxon>Pseudomonadota</taxon>
        <taxon>Gammaproteobacteria</taxon>
        <taxon>Steroidobacterales</taxon>
        <taxon>Steroidobacteraceae</taxon>
        <taxon>Steroidobacter</taxon>
    </lineage>
</organism>
<dbReference type="STRING" id="465721.ACG33_01075"/>
<dbReference type="Proteomes" id="UP000070250">
    <property type="component" value="Chromosome"/>
</dbReference>
<dbReference type="KEGG" id="sdf:ACG33_01075"/>
<dbReference type="InterPro" id="IPR054467">
    <property type="entry name" value="YkoP-like_dom"/>
</dbReference>
<feature type="domain" description="YkoP-like" evidence="1">
    <location>
        <begin position="10"/>
        <end position="176"/>
    </location>
</feature>
<dbReference type="OrthoDB" id="7057694at2"/>
<evidence type="ECO:0000313" key="2">
    <source>
        <dbReference type="EMBL" id="AMN45719.1"/>
    </source>
</evidence>
<dbReference type="Pfam" id="PF22790">
    <property type="entry name" value="YkoP"/>
    <property type="match status" value="1"/>
</dbReference>
<accession>A0A127F842</accession>
<sequence>MKWMRWISRKALSLVDTGYLRWRRLRPLGPALYLECTRYRGPELRFEDGTLLRDKDALGRLHFNNANIAALGEGSMHRVGLRFAKLMRESLRHLAEAASSDPQLQDVRVFQGVTGMPAHGEVVGFVSTPLPRTWRSRLLAGHFRLLIWVFAPAARIRARARTEPRLYWLTRSALMRNLHKFETPKHHERQRSRRVSCGRGLEAAAGRHLE</sequence>
<keyword evidence="3" id="KW-1185">Reference proteome</keyword>
<dbReference type="EMBL" id="CP011971">
    <property type="protein sequence ID" value="AMN45719.1"/>
    <property type="molecule type" value="Genomic_DNA"/>
</dbReference>
<dbReference type="AlphaFoldDB" id="A0A127F842"/>
<evidence type="ECO:0000313" key="3">
    <source>
        <dbReference type="Proteomes" id="UP000070250"/>
    </source>
</evidence>
<proteinExistence type="predicted"/>
<name>A0A127F842_STEDE</name>
<evidence type="ECO:0000259" key="1">
    <source>
        <dbReference type="Pfam" id="PF22790"/>
    </source>
</evidence>